<proteinExistence type="predicted"/>
<gene>
    <name evidence="1" type="ORF">QFZ34_003519</name>
</gene>
<dbReference type="PANTHER" id="PTHR19288">
    <property type="entry name" value="4-NITROPHENYLPHOSPHATASE-RELATED"/>
    <property type="match status" value="1"/>
</dbReference>
<dbReference type="Gene3D" id="3.40.50.1000">
    <property type="entry name" value="HAD superfamily/HAD-like"/>
    <property type="match status" value="2"/>
</dbReference>
<dbReference type="GO" id="GO:0016787">
    <property type="term" value="F:hydrolase activity"/>
    <property type="evidence" value="ECO:0007669"/>
    <property type="project" value="UniProtKB-KW"/>
</dbReference>
<organism evidence="1 2">
    <name type="scientific">Phyllobacterium ifriqiyense</name>
    <dbReference type="NCBI Taxonomy" id="314238"/>
    <lineage>
        <taxon>Bacteria</taxon>
        <taxon>Pseudomonadati</taxon>
        <taxon>Pseudomonadota</taxon>
        <taxon>Alphaproteobacteria</taxon>
        <taxon>Hyphomicrobiales</taxon>
        <taxon>Phyllobacteriaceae</taxon>
        <taxon>Phyllobacterium</taxon>
    </lineage>
</organism>
<dbReference type="CDD" id="cd07525">
    <property type="entry name" value="HAD_like"/>
    <property type="match status" value="1"/>
</dbReference>
<dbReference type="SUPFAM" id="SSF56784">
    <property type="entry name" value="HAD-like"/>
    <property type="match status" value="1"/>
</dbReference>
<dbReference type="InterPro" id="IPR023214">
    <property type="entry name" value="HAD_sf"/>
</dbReference>
<protein>
    <submittedName>
        <fullName evidence="1">HAD superfamily hydrolase (TIGR01459 family)</fullName>
    </submittedName>
</protein>
<dbReference type="Pfam" id="PF13344">
    <property type="entry name" value="Hydrolase_6"/>
    <property type="match status" value="1"/>
</dbReference>
<evidence type="ECO:0000313" key="2">
    <source>
        <dbReference type="Proteomes" id="UP001237780"/>
    </source>
</evidence>
<dbReference type="PANTHER" id="PTHR19288:SF90">
    <property type="entry name" value="OS08G0542600 PROTEIN"/>
    <property type="match status" value="1"/>
</dbReference>
<keyword evidence="2" id="KW-1185">Reference proteome</keyword>
<dbReference type="Proteomes" id="UP001237780">
    <property type="component" value="Unassembled WGS sequence"/>
</dbReference>
<dbReference type="Pfam" id="PF13242">
    <property type="entry name" value="Hydrolase_like"/>
    <property type="match status" value="1"/>
</dbReference>
<sequence length="282" mass="30324">MTQPTQLSGLRDLQGRFDAFLIDQFGVLRDGRGPYPNADSTLAALKQTGVRIIILSNSGKRSAENDRRLAKIGFNPASWDWFLTSGEVAWQMLAAEATKAQGGPARRCLLISRDGDTSPLDGLDLDRTATGENADIVLIAASEGDIHDLDYYRNLLEPAARRGVSCLCTNPDKIMLTAEGTAFGAGRIAELYQELGGTVRWIGKPFADIYAAAIDFLGHPNPERVCCIGDSIEHDVAGAAGAGLKSVLVKTGILAGSNTQQLQSLFAEHGASPDYTIDRFIW</sequence>
<dbReference type="InterPro" id="IPR006357">
    <property type="entry name" value="HAD-SF_hydro_IIA"/>
</dbReference>
<keyword evidence="1" id="KW-0378">Hydrolase</keyword>
<name>A0ABU0SC46_9HYPH</name>
<dbReference type="InterPro" id="IPR036412">
    <property type="entry name" value="HAD-like_sf"/>
</dbReference>
<dbReference type="RefSeq" id="WP_307283170.1">
    <property type="nucleotide sequence ID" value="NZ_JAUSZT010000003.1"/>
</dbReference>
<evidence type="ECO:0000313" key="1">
    <source>
        <dbReference type="EMBL" id="MDQ0998337.1"/>
    </source>
</evidence>
<dbReference type="NCBIfam" id="TIGR01459">
    <property type="entry name" value="HAD-SF-IIA-hyp4"/>
    <property type="match status" value="1"/>
</dbReference>
<dbReference type="InterPro" id="IPR006356">
    <property type="entry name" value="HAD-SF_hydro_IIA_hyp3"/>
</dbReference>
<dbReference type="EMBL" id="JAUSZT010000003">
    <property type="protein sequence ID" value="MDQ0998337.1"/>
    <property type="molecule type" value="Genomic_DNA"/>
</dbReference>
<accession>A0ABU0SC46</accession>
<reference evidence="1 2" key="1">
    <citation type="submission" date="2023-07" db="EMBL/GenBank/DDBJ databases">
        <title>Comparative genomics of wheat-associated soil bacteria to identify genetic determinants of phenazine resistance.</title>
        <authorList>
            <person name="Mouncey N."/>
        </authorList>
    </citation>
    <scope>NUCLEOTIDE SEQUENCE [LARGE SCALE GENOMIC DNA]</scope>
    <source>
        <strain evidence="1 2">W4I11</strain>
    </source>
</reference>
<comment type="caution">
    <text evidence="1">The sequence shown here is derived from an EMBL/GenBank/DDBJ whole genome shotgun (WGS) entry which is preliminary data.</text>
</comment>